<dbReference type="SUPFAM" id="SSF52540">
    <property type="entry name" value="P-loop containing nucleoside triphosphate hydrolases"/>
    <property type="match status" value="1"/>
</dbReference>
<gene>
    <name evidence="7" type="ORF">GEV47_08435</name>
</gene>
<dbReference type="SMART" id="SM00382">
    <property type="entry name" value="AAA"/>
    <property type="match status" value="1"/>
</dbReference>
<keyword evidence="5" id="KW-0804">Transcription</keyword>
<evidence type="ECO:0000256" key="2">
    <source>
        <dbReference type="ARBA" id="ARBA00022840"/>
    </source>
</evidence>
<dbReference type="Gene3D" id="1.10.8.60">
    <property type="match status" value="1"/>
</dbReference>
<evidence type="ECO:0000256" key="4">
    <source>
        <dbReference type="ARBA" id="ARBA00023125"/>
    </source>
</evidence>
<evidence type="ECO:0000313" key="7">
    <source>
        <dbReference type="EMBL" id="MQR00707.1"/>
    </source>
</evidence>
<name>A0A843YRT8_9BURK</name>
<dbReference type="PANTHER" id="PTHR32071:SF117">
    <property type="entry name" value="PTS-DEPENDENT DIHYDROXYACETONE KINASE OPERON REGULATORY PROTEIN-RELATED"/>
    <property type="match status" value="1"/>
</dbReference>
<evidence type="ECO:0000256" key="3">
    <source>
        <dbReference type="ARBA" id="ARBA00023015"/>
    </source>
</evidence>
<keyword evidence="4" id="KW-0238">DNA-binding</keyword>
<comment type="caution">
    <text evidence="7">The sequence shown here is derived from an EMBL/GenBank/DDBJ whole genome shotgun (WGS) entry which is preliminary data.</text>
</comment>
<dbReference type="CDD" id="cd00009">
    <property type="entry name" value="AAA"/>
    <property type="match status" value="1"/>
</dbReference>
<dbReference type="InterPro" id="IPR003593">
    <property type="entry name" value="AAA+_ATPase"/>
</dbReference>
<keyword evidence="8" id="KW-1185">Reference proteome</keyword>
<feature type="domain" description="Sigma-54 factor interaction" evidence="6">
    <location>
        <begin position="148"/>
        <end position="374"/>
    </location>
</feature>
<accession>A0A843YRT8</accession>
<dbReference type="GO" id="GO:0043565">
    <property type="term" value="F:sequence-specific DNA binding"/>
    <property type="evidence" value="ECO:0007669"/>
    <property type="project" value="InterPro"/>
</dbReference>
<dbReference type="RefSeq" id="WP_153234336.1">
    <property type="nucleotide sequence ID" value="NZ_WINI01000004.1"/>
</dbReference>
<dbReference type="EMBL" id="WINI01000004">
    <property type="protein sequence ID" value="MQR00707.1"/>
    <property type="molecule type" value="Genomic_DNA"/>
</dbReference>
<dbReference type="InterPro" id="IPR025944">
    <property type="entry name" value="Sigma_54_int_dom_CS"/>
</dbReference>
<dbReference type="OrthoDB" id="9761705at2"/>
<dbReference type="InterPro" id="IPR058031">
    <property type="entry name" value="AAA_lid_NorR"/>
</dbReference>
<dbReference type="GO" id="GO:0005524">
    <property type="term" value="F:ATP binding"/>
    <property type="evidence" value="ECO:0007669"/>
    <property type="project" value="UniProtKB-KW"/>
</dbReference>
<organism evidence="7 8">
    <name type="scientific">Glaciimonas soli</name>
    <dbReference type="NCBI Taxonomy" id="2590999"/>
    <lineage>
        <taxon>Bacteria</taxon>
        <taxon>Pseudomonadati</taxon>
        <taxon>Pseudomonadota</taxon>
        <taxon>Betaproteobacteria</taxon>
        <taxon>Burkholderiales</taxon>
        <taxon>Oxalobacteraceae</taxon>
        <taxon>Glaciimonas</taxon>
    </lineage>
</organism>
<evidence type="ECO:0000259" key="6">
    <source>
        <dbReference type="PROSITE" id="PS50045"/>
    </source>
</evidence>
<dbReference type="AlphaFoldDB" id="A0A843YRT8"/>
<dbReference type="GO" id="GO:0006355">
    <property type="term" value="P:regulation of DNA-templated transcription"/>
    <property type="evidence" value="ECO:0007669"/>
    <property type="project" value="InterPro"/>
</dbReference>
<dbReference type="PROSITE" id="PS50045">
    <property type="entry name" value="SIGMA54_INTERACT_4"/>
    <property type="match status" value="1"/>
</dbReference>
<reference evidence="7 8" key="1">
    <citation type="submission" date="2019-10" db="EMBL/GenBank/DDBJ databases">
        <title>Glaciimonas soli sp. nov., a psychrophilic bacterium isolated from the forest soil of a high elevation mountain in Taiwan.</title>
        <authorList>
            <person name="Wang L.-T."/>
            <person name="Shieh W.Y."/>
        </authorList>
    </citation>
    <scope>NUCLEOTIDE SEQUENCE [LARGE SCALE GENOMIC DNA]</scope>
    <source>
        <strain evidence="7 8">GS1</strain>
    </source>
</reference>
<dbReference type="Pfam" id="PF25601">
    <property type="entry name" value="AAA_lid_14"/>
    <property type="match status" value="1"/>
</dbReference>
<dbReference type="Proteomes" id="UP000451565">
    <property type="component" value="Unassembled WGS sequence"/>
</dbReference>
<evidence type="ECO:0000256" key="5">
    <source>
        <dbReference type="ARBA" id="ARBA00023163"/>
    </source>
</evidence>
<proteinExistence type="predicted"/>
<dbReference type="PANTHER" id="PTHR32071">
    <property type="entry name" value="TRANSCRIPTIONAL REGULATORY PROTEIN"/>
    <property type="match status" value="1"/>
</dbReference>
<dbReference type="PROSITE" id="PS00688">
    <property type="entry name" value="SIGMA54_INTERACT_3"/>
    <property type="match status" value="1"/>
</dbReference>
<dbReference type="Gene3D" id="1.10.10.60">
    <property type="entry name" value="Homeodomain-like"/>
    <property type="match status" value="1"/>
</dbReference>
<dbReference type="Gene3D" id="3.40.50.300">
    <property type="entry name" value="P-loop containing nucleotide triphosphate hydrolases"/>
    <property type="match status" value="1"/>
</dbReference>
<evidence type="ECO:0000313" key="8">
    <source>
        <dbReference type="Proteomes" id="UP000451565"/>
    </source>
</evidence>
<dbReference type="InterPro" id="IPR027417">
    <property type="entry name" value="P-loop_NTPase"/>
</dbReference>
<dbReference type="InterPro" id="IPR002078">
    <property type="entry name" value="Sigma_54_int"/>
</dbReference>
<dbReference type="Pfam" id="PF00158">
    <property type="entry name" value="Sigma54_activat"/>
    <property type="match status" value="1"/>
</dbReference>
<dbReference type="InterPro" id="IPR002197">
    <property type="entry name" value="HTH_Fis"/>
</dbReference>
<protein>
    <submittedName>
        <fullName evidence="7">AAA domain-containing protein</fullName>
    </submittedName>
</protein>
<keyword evidence="2" id="KW-0067">ATP-binding</keyword>
<evidence type="ECO:0000256" key="1">
    <source>
        <dbReference type="ARBA" id="ARBA00022741"/>
    </source>
</evidence>
<sequence>MINSDFTIPSPSFAGAQKDVPLLALSIAWHPDAMRIGEQFLWADPSTPLDLSRFEPLFRRPGGEAGGLAYGGISRAPLRITQSQGGIVIQPSGNTRMALEINGNDISESTFLSHEQITAGAVLSLGRMVVLCLHWMHCLPRDNPVDGWLGIGSAAIATRDQIRQVAKTDVSVLLMGETGTGKEVAARGIHRLSRRAKARLVSVNMATLNESLAAADLFGATRGAYTGAQTARSGLFAEAEDSTLFLDEVGNTPAAVQPMLLRVLETGEYRPLGAAHDVRSSARLITATDQNLYDTGFMFNQALLCRLESFTIHLPPLRERREDIGTLIAHLLASSNLSTGVELQLPASLIAQFILYDWPGNVRQLTHAVNRLLLLLPGEPAPDFYTLVDARADAARIRPATGALSSVARASAVSGRRRLVDLTQAEILAAMEKNDWHIQGAAQTLGISRPSMYKLLEAHPQIRNLDSISLEEIRQAMVDCGGNVERCASRLKTPAEPLRRYLRVL</sequence>
<keyword evidence="1" id="KW-0547">Nucleotide-binding</keyword>
<dbReference type="Pfam" id="PF02954">
    <property type="entry name" value="HTH_8"/>
    <property type="match status" value="1"/>
</dbReference>
<keyword evidence="3" id="KW-0805">Transcription regulation</keyword>